<dbReference type="Proteomes" id="UP001163223">
    <property type="component" value="Chromosome"/>
</dbReference>
<protein>
    <submittedName>
        <fullName evidence="1">Uncharacterized protein</fullName>
    </submittedName>
</protein>
<accession>A0ACD4NVR1</accession>
<reference evidence="1" key="1">
    <citation type="submission" date="2022-11" db="EMBL/GenBank/DDBJ databases">
        <title>beta-Carotene-producing bacterium, Jeongeuplla avenae sp. nov., alleviates the salt stress of Arabidopsis seedlings.</title>
        <authorList>
            <person name="Jiang L."/>
            <person name="Lee J."/>
        </authorList>
    </citation>
    <scope>NUCLEOTIDE SEQUENCE</scope>
    <source>
        <strain evidence="1">DY_R2A_6</strain>
    </source>
</reference>
<organism evidence="1 2">
    <name type="scientific">Antarcticirhabdus aurantiaca</name>
    <dbReference type="NCBI Taxonomy" id="2606717"/>
    <lineage>
        <taxon>Bacteria</taxon>
        <taxon>Pseudomonadati</taxon>
        <taxon>Pseudomonadota</taxon>
        <taxon>Alphaproteobacteria</taxon>
        <taxon>Hyphomicrobiales</taxon>
        <taxon>Aurantimonadaceae</taxon>
        <taxon>Antarcticirhabdus</taxon>
    </lineage>
</organism>
<keyword evidence="2" id="KW-1185">Reference proteome</keyword>
<gene>
    <name evidence="1" type="ORF">OXU80_11015</name>
</gene>
<name>A0ACD4NVR1_9HYPH</name>
<proteinExistence type="predicted"/>
<evidence type="ECO:0000313" key="1">
    <source>
        <dbReference type="EMBL" id="WAJ30694.1"/>
    </source>
</evidence>
<evidence type="ECO:0000313" key="2">
    <source>
        <dbReference type="Proteomes" id="UP001163223"/>
    </source>
</evidence>
<dbReference type="EMBL" id="CP113520">
    <property type="protein sequence ID" value="WAJ30694.1"/>
    <property type="molecule type" value="Genomic_DNA"/>
</dbReference>
<sequence>MSQAAKPDEQLASHTLAYLRRIDRRQNEMVDLFVRQQELISRLDRDMREGFTEIQRDIAGLRTDLANLRRDVHEVRSDIVLLENNVLNRVNAEYDLSSRITQIEERQLDLPEAATAPDDESGTQP</sequence>